<feature type="region of interest" description="Disordered" evidence="1">
    <location>
        <begin position="717"/>
        <end position="772"/>
    </location>
</feature>
<feature type="compositionally biased region" description="Basic and acidic residues" evidence="1">
    <location>
        <begin position="731"/>
        <end position="744"/>
    </location>
</feature>
<feature type="compositionally biased region" description="Polar residues" evidence="1">
    <location>
        <begin position="549"/>
        <end position="558"/>
    </location>
</feature>
<evidence type="ECO:0000313" key="2">
    <source>
        <dbReference type="EMBL" id="OQO13897.1"/>
    </source>
</evidence>
<accession>A0A1V8TRC3</accession>
<evidence type="ECO:0000256" key="1">
    <source>
        <dbReference type="SAM" id="MobiDB-lite"/>
    </source>
</evidence>
<organism evidence="2 3">
    <name type="scientific">Cryoendolithus antarcticus</name>
    <dbReference type="NCBI Taxonomy" id="1507870"/>
    <lineage>
        <taxon>Eukaryota</taxon>
        <taxon>Fungi</taxon>
        <taxon>Dikarya</taxon>
        <taxon>Ascomycota</taxon>
        <taxon>Pezizomycotina</taxon>
        <taxon>Dothideomycetes</taxon>
        <taxon>Dothideomycetidae</taxon>
        <taxon>Cladosporiales</taxon>
        <taxon>Cladosporiaceae</taxon>
        <taxon>Cryoendolithus</taxon>
    </lineage>
</organism>
<protein>
    <submittedName>
        <fullName evidence="2">Uncharacterized protein</fullName>
    </submittedName>
</protein>
<name>A0A1V8TRC3_9PEZI</name>
<feature type="region of interest" description="Disordered" evidence="1">
    <location>
        <begin position="626"/>
        <end position="655"/>
    </location>
</feature>
<proteinExistence type="predicted"/>
<feature type="region of interest" description="Disordered" evidence="1">
    <location>
        <begin position="482"/>
        <end position="604"/>
    </location>
</feature>
<dbReference type="InParanoid" id="A0A1V8TRC3"/>
<dbReference type="EMBL" id="NAJO01000002">
    <property type="protein sequence ID" value="OQO13897.1"/>
    <property type="molecule type" value="Genomic_DNA"/>
</dbReference>
<sequence length="837" mass="93693">MASQTTPTKPASHSRSKTSTRVEDLISKLTIHLAGACGQRYEQPLDLFHAVTHAYDDYVRATRLITSSQARDGFARVQDQDVVTVWRLPDMLAAYEEGSRLLREFAHYLHHLGTQPVTIPVASLVDGMRQALLDCEEVTEKHLEFFRWPRGGLDTTLENFILAHECFFHHAGRFPSIEVTFHVDMVTHARQDLPITIHFARNLPEINFVDLQNVITEGKAVAIFPTLDQVAACDSSGHRALHIEYETSLPSHIGWSDESQRLEGTWPASLAGEFGAERQDGFVMPLGIAAIVTNVFPGDIKLERVARAAVPILVKRRPDICGGNFNELGSPTAHECFDASPLQKLFDRHLLHDLTEAGQAAHGYRFFDQSLPCTPIRVWHARIEHPYFNSLIKQAASGSTATPSHSPRAPPRRREHFCSPLSRTELKHFLQTKANSNLPESSLDLNPLTVASIWDLTAPSDEAREVKCWTIRDTTAKRPRWDFDTPVDMTPAEVTSSPKTPKSPQWFRQAGRAPLLATQPRASPKRETRTWKDPVPVSVSKSPRRKIATSLSCHSDSTALEIPSSPLNGDIGPPFQGQVAATPGHSMEQPESDRRPRRDSVFDFDAGPELTSLWERDSVSHDELFNIDSTPLPKVDGTSTKRRRNATSSHVQDGGDACEDAEALRLFRLLNWRQEPEKLDDRDVDLLQQEIQMNYEEYFTKTLSETGVAKRMGEEALGQRDTAVSGDTATDEVKEAPAGSRRDSAAYFAWQPPDTPLCSGSENKDPNLGLSKSPGFLELLRRDDAVEQTERTELKASTDKKCERIVAEWETVWSKRWTVKLDDEEEVGESNLMAFEG</sequence>
<dbReference type="OrthoDB" id="3818361at2759"/>
<evidence type="ECO:0000313" key="3">
    <source>
        <dbReference type="Proteomes" id="UP000192596"/>
    </source>
</evidence>
<feature type="compositionally biased region" description="Polar residues" evidence="1">
    <location>
        <begin position="1"/>
        <end position="11"/>
    </location>
</feature>
<feature type="region of interest" description="Disordered" evidence="1">
    <location>
        <begin position="1"/>
        <end position="20"/>
    </location>
</feature>
<keyword evidence="3" id="KW-1185">Reference proteome</keyword>
<dbReference type="AlphaFoldDB" id="A0A1V8TRC3"/>
<dbReference type="Proteomes" id="UP000192596">
    <property type="component" value="Unassembled WGS sequence"/>
</dbReference>
<feature type="compositionally biased region" description="Polar residues" evidence="1">
    <location>
        <begin position="493"/>
        <end position="503"/>
    </location>
</feature>
<reference evidence="3" key="1">
    <citation type="submission" date="2017-03" db="EMBL/GenBank/DDBJ databases">
        <title>Genomes of endolithic fungi from Antarctica.</title>
        <authorList>
            <person name="Coleine C."/>
            <person name="Masonjones S."/>
            <person name="Stajich J.E."/>
        </authorList>
    </citation>
    <scope>NUCLEOTIDE SEQUENCE [LARGE SCALE GENOMIC DNA]</scope>
    <source>
        <strain evidence="3">CCFEE 5527</strain>
    </source>
</reference>
<comment type="caution">
    <text evidence="2">The sequence shown here is derived from an EMBL/GenBank/DDBJ whole genome shotgun (WGS) entry which is preliminary data.</text>
</comment>
<feature type="region of interest" description="Disordered" evidence="1">
    <location>
        <begin position="396"/>
        <end position="415"/>
    </location>
</feature>
<gene>
    <name evidence="2" type="ORF">B0A48_00772</name>
</gene>
<feature type="compositionally biased region" description="Basic and acidic residues" evidence="1">
    <location>
        <begin position="591"/>
        <end position="601"/>
    </location>
</feature>